<organism evidence="3 4">
    <name type="scientific">Plebeiibacterium sediminum</name>
    <dbReference type="NCBI Taxonomy" id="2992112"/>
    <lineage>
        <taxon>Bacteria</taxon>
        <taxon>Pseudomonadati</taxon>
        <taxon>Bacteroidota</taxon>
        <taxon>Bacteroidia</taxon>
        <taxon>Marinilabiliales</taxon>
        <taxon>Marinilabiliaceae</taxon>
        <taxon>Plebeiibacterium</taxon>
    </lineage>
</organism>
<dbReference type="InterPro" id="IPR026444">
    <property type="entry name" value="Secre_tail"/>
</dbReference>
<evidence type="ECO:0000259" key="1">
    <source>
        <dbReference type="Pfam" id="PF18050"/>
    </source>
</evidence>
<dbReference type="RefSeq" id="WP_301190858.1">
    <property type="nucleotide sequence ID" value="NZ_JAPDPJ010000027.1"/>
</dbReference>
<evidence type="ECO:0000313" key="4">
    <source>
        <dbReference type="Proteomes" id="UP001209229"/>
    </source>
</evidence>
<protein>
    <submittedName>
        <fullName evidence="3">Cyclophilin-like fold protein</fullName>
    </submittedName>
</protein>
<name>A0AAE3SGH1_9BACT</name>
<dbReference type="NCBIfam" id="TIGR04183">
    <property type="entry name" value="Por_Secre_tail"/>
    <property type="match status" value="1"/>
</dbReference>
<reference evidence="3" key="1">
    <citation type="submission" date="2022-10" db="EMBL/GenBank/DDBJ databases">
        <authorList>
            <person name="Yu W.X."/>
        </authorList>
    </citation>
    <scope>NUCLEOTIDE SEQUENCE</scope>
    <source>
        <strain evidence="3">AAT</strain>
    </source>
</reference>
<sequence>MYSLRTLLFIIITNCIALNAYSQGSKIKITVDQSTVLTATLVDNSSVTALIELLKDGVLTIEMSDYGNMEKVGPIGTTLPRNDEQITTQPGDIILYQGSALVIYYAPNSWNFTRLGKIDNVFQNELKSILGTRDVSVKLELINEPTSIGKIQDRNDPYIVYQNPVNDILKISGEFEFIALMDANGREILRTKDDKIDISGFNSGVYLVQIHDKNKPVIIKKIIKE</sequence>
<feature type="domain" description="Secretion system C-terminal sorting" evidence="2">
    <location>
        <begin position="160"/>
        <end position="223"/>
    </location>
</feature>
<dbReference type="AlphaFoldDB" id="A0AAE3SGH1"/>
<dbReference type="Proteomes" id="UP001209229">
    <property type="component" value="Unassembled WGS sequence"/>
</dbReference>
<dbReference type="EMBL" id="JAPDPJ010000027">
    <property type="protein sequence ID" value="MCW3787293.1"/>
    <property type="molecule type" value="Genomic_DNA"/>
</dbReference>
<feature type="domain" description="Cyclophilin-like" evidence="1">
    <location>
        <begin position="30"/>
        <end position="139"/>
    </location>
</feature>
<comment type="caution">
    <text evidence="3">The sequence shown here is derived from an EMBL/GenBank/DDBJ whole genome shotgun (WGS) entry which is preliminary data.</text>
</comment>
<evidence type="ECO:0000313" key="3">
    <source>
        <dbReference type="EMBL" id="MCW3787293.1"/>
    </source>
</evidence>
<proteinExistence type="predicted"/>
<gene>
    <name evidence="3" type="ORF">OM075_12500</name>
</gene>
<accession>A0AAE3SGH1</accession>
<dbReference type="InterPro" id="IPR041183">
    <property type="entry name" value="Cyclophilin-like"/>
</dbReference>
<dbReference type="Pfam" id="PF18050">
    <property type="entry name" value="Cyclophil_like2"/>
    <property type="match status" value="1"/>
</dbReference>
<keyword evidence="4" id="KW-1185">Reference proteome</keyword>
<evidence type="ECO:0000259" key="2">
    <source>
        <dbReference type="Pfam" id="PF18962"/>
    </source>
</evidence>
<dbReference type="Pfam" id="PF18962">
    <property type="entry name" value="Por_Secre_tail"/>
    <property type="match status" value="1"/>
</dbReference>
<dbReference type="Gene3D" id="2.40.100.20">
    <property type="match status" value="1"/>
</dbReference>